<gene>
    <name evidence="2" type="ORF">Cboi02_000571800</name>
</gene>
<proteinExistence type="predicted"/>
<feature type="compositionally biased region" description="Acidic residues" evidence="1">
    <location>
        <begin position="157"/>
        <end position="171"/>
    </location>
</feature>
<evidence type="ECO:0000313" key="2">
    <source>
        <dbReference type="EMBL" id="GME78107.1"/>
    </source>
</evidence>
<name>A0A9W6T6M2_CANBO</name>
<dbReference type="EMBL" id="BSXN01002940">
    <property type="protein sequence ID" value="GME78107.1"/>
    <property type="molecule type" value="Genomic_DNA"/>
</dbReference>
<reference evidence="2" key="1">
    <citation type="submission" date="2023-04" db="EMBL/GenBank/DDBJ databases">
        <title>Candida boidinii NBRC 10035.</title>
        <authorList>
            <person name="Ichikawa N."/>
            <person name="Sato H."/>
            <person name="Tonouchi N."/>
        </authorList>
    </citation>
    <scope>NUCLEOTIDE SEQUENCE</scope>
    <source>
        <strain evidence="2">NBRC 10035</strain>
    </source>
</reference>
<comment type="caution">
    <text evidence="2">The sequence shown here is derived from an EMBL/GenBank/DDBJ whole genome shotgun (WGS) entry which is preliminary data.</text>
</comment>
<evidence type="ECO:0000313" key="3">
    <source>
        <dbReference type="Proteomes" id="UP001165120"/>
    </source>
</evidence>
<accession>A0A9W6T6M2</accession>
<sequence length="186" mass="21597">MTMLNGNLIKWGSMKATFRTRDLEFATEYVAMKEAMKSNVEIEKILNEVGVDVGATIICSEYPEAISGARGGKSGISGKEDGYVMGQEVLEECYRYVMDVNKSNKYEFKVIKKEKNIGRLMSYVLGLEEFQHYMRLVDEDFDNHWEEEKKKEKEKEEKEDEGNKEEEEEKEEKERDTTEMIGKLSV</sequence>
<protein>
    <submittedName>
        <fullName evidence="2">Unnamed protein product</fullName>
    </submittedName>
</protein>
<dbReference type="AlphaFoldDB" id="A0A9W6T6M2"/>
<organism evidence="2 3">
    <name type="scientific">Candida boidinii</name>
    <name type="common">Yeast</name>
    <dbReference type="NCBI Taxonomy" id="5477"/>
    <lineage>
        <taxon>Eukaryota</taxon>
        <taxon>Fungi</taxon>
        <taxon>Dikarya</taxon>
        <taxon>Ascomycota</taxon>
        <taxon>Saccharomycotina</taxon>
        <taxon>Pichiomycetes</taxon>
        <taxon>Pichiales</taxon>
        <taxon>Pichiaceae</taxon>
        <taxon>Ogataea</taxon>
        <taxon>Ogataea/Candida clade</taxon>
    </lineage>
</organism>
<keyword evidence="3" id="KW-1185">Reference proteome</keyword>
<evidence type="ECO:0000256" key="1">
    <source>
        <dbReference type="SAM" id="MobiDB-lite"/>
    </source>
</evidence>
<dbReference type="Proteomes" id="UP001165120">
    <property type="component" value="Unassembled WGS sequence"/>
</dbReference>
<feature type="compositionally biased region" description="Basic and acidic residues" evidence="1">
    <location>
        <begin position="147"/>
        <end position="156"/>
    </location>
</feature>
<feature type="region of interest" description="Disordered" evidence="1">
    <location>
        <begin position="147"/>
        <end position="186"/>
    </location>
</feature>